<dbReference type="InterPro" id="IPR018385">
    <property type="entry name" value="C4_dicarb_anaerob_car-like"/>
</dbReference>
<dbReference type="GO" id="GO:0005886">
    <property type="term" value="C:plasma membrane"/>
    <property type="evidence" value="ECO:0007669"/>
    <property type="project" value="UniProtKB-SubCell"/>
</dbReference>
<evidence type="ECO:0000256" key="1">
    <source>
        <dbReference type="ARBA" id="ARBA00004651"/>
    </source>
</evidence>
<dbReference type="EMBL" id="DVMO01000098">
    <property type="protein sequence ID" value="HIU28041.1"/>
    <property type="molecule type" value="Genomic_DNA"/>
</dbReference>
<comment type="caution">
    <text evidence="7">The sequence shown here is derived from an EMBL/GenBank/DDBJ whole genome shotgun (WGS) entry which is preliminary data.</text>
</comment>
<keyword evidence="5 6" id="KW-0472">Membrane</keyword>
<reference evidence="7" key="1">
    <citation type="submission" date="2020-10" db="EMBL/GenBank/DDBJ databases">
        <authorList>
            <person name="Gilroy R."/>
        </authorList>
    </citation>
    <scope>NUCLEOTIDE SEQUENCE</scope>
    <source>
        <strain evidence="7">11300</strain>
    </source>
</reference>
<feature type="transmembrane region" description="Helical" evidence="6">
    <location>
        <begin position="440"/>
        <end position="462"/>
    </location>
</feature>
<evidence type="ECO:0000256" key="5">
    <source>
        <dbReference type="ARBA" id="ARBA00023136"/>
    </source>
</evidence>
<reference evidence="7" key="2">
    <citation type="journal article" date="2021" name="PeerJ">
        <title>Extensive microbial diversity within the chicken gut microbiome revealed by metagenomics and culture.</title>
        <authorList>
            <person name="Gilroy R."/>
            <person name="Ravi A."/>
            <person name="Getino M."/>
            <person name="Pursley I."/>
            <person name="Horton D.L."/>
            <person name="Alikhan N.F."/>
            <person name="Baker D."/>
            <person name="Gharbi K."/>
            <person name="Hall N."/>
            <person name="Watson M."/>
            <person name="Adriaenssens E.M."/>
            <person name="Foster-Nyarko E."/>
            <person name="Jarju S."/>
            <person name="Secka A."/>
            <person name="Antonio M."/>
            <person name="Oren A."/>
            <person name="Chaudhuri R.R."/>
            <person name="La Ragione R."/>
            <person name="Hildebrand F."/>
            <person name="Pallen M.J."/>
        </authorList>
    </citation>
    <scope>NUCLEOTIDE SEQUENCE</scope>
    <source>
        <strain evidence="7">11300</strain>
    </source>
</reference>
<feature type="transmembrane region" description="Helical" evidence="6">
    <location>
        <begin position="260"/>
        <end position="278"/>
    </location>
</feature>
<accession>A0A9D1L8Q0</accession>
<dbReference type="Proteomes" id="UP000824091">
    <property type="component" value="Unassembled WGS sequence"/>
</dbReference>
<feature type="transmembrane region" description="Helical" evidence="6">
    <location>
        <begin position="284"/>
        <end position="301"/>
    </location>
</feature>
<dbReference type="InterPro" id="IPR051679">
    <property type="entry name" value="DASS-Related_Transporters"/>
</dbReference>
<proteinExistence type="predicted"/>
<name>A0A9D1L8Q0_9FIRM</name>
<dbReference type="Pfam" id="PF03606">
    <property type="entry name" value="DcuC"/>
    <property type="match status" value="1"/>
</dbReference>
<keyword evidence="4 6" id="KW-1133">Transmembrane helix</keyword>
<evidence type="ECO:0000256" key="6">
    <source>
        <dbReference type="SAM" id="Phobius"/>
    </source>
</evidence>
<organism evidence="7 8">
    <name type="scientific">Candidatus Fimisoma avicola</name>
    <dbReference type="NCBI Taxonomy" id="2840826"/>
    <lineage>
        <taxon>Bacteria</taxon>
        <taxon>Bacillati</taxon>
        <taxon>Bacillota</taxon>
        <taxon>Clostridia</taxon>
        <taxon>Eubacteriales</taxon>
        <taxon>Candidatus Fimisoma</taxon>
    </lineage>
</organism>
<comment type="subcellular location">
    <subcellularLocation>
        <location evidence="1">Cell membrane</location>
        <topology evidence="1">Multi-pass membrane protein</topology>
    </subcellularLocation>
</comment>
<feature type="transmembrane region" description="Helical" evidence="6">
    <location>
        <begin position="117"/>
        <end position="137"/>
    </location>
</feature>
<gene>
    <name evidence="7" type="ORF">IAD16_06670</name>
</gene>
<feature type="transmembrane region" description="Helical" evidence="6">
    <location>
        <begin position="81"/>
        <end position="105"/>
    </location>
</feature>
<dbReference type="AlphaFoldDB" id="A0A9D1L8Q0"/>
<protein>
    <submittedName>
        <fullName evidence="7">YfcC family protein</fullName>
    </submittedName>
</protein>
<evidence type="ECO:0000256" key="2">
    <source>
        <dbReference type="ARBA" id="ARBA00022475"/>
    </source>
</evidence>
<evidence type="ECO:0000313" key="8">
    <source>
        <dbReference type="Proteomes" id="UP000824091"/>
    </source>
</evidence>
<feature type="transmembrane region" description="Helical" evidence="6">
    <location>
        <begin position="198"/>
        <end position="217"/>
    </location>
</feature>
<dbReference type="PANTHER" id="PTHR43652">
    <property type="entry name" value="BASIC AMINO ACID ANTIPORTER YFCC-RELATED"/>
    <property type="match status" value="1"/>
</dbReference>
<keyword evidence="2" id="KW-1003">Cell membrane</keyword>
<evidence type="ECO:0000256" key="3">
    <source>
        <dbReference type="ARBA" id="ARBA00022692"/>
    </source>
</evidence>
<keyword evidence="3 6" id="KW-0812">Transmembrane</keyword>
<evidence type="ECO:0000256" key="4">
    <source>
        <dbReference type="ARBA" id="ARBA00022989"/>
    </source>
</evidence>
<feature type="transmembrane region" description="Helical" evidence="6">
    <location>
        <begin position="12"/>
        <end position="31"/>
    </location>
</feature>
<dbReference type="PANTHER" id="PTHR43652:SF6">
    <property type="entry name" value="ARGININE REPRESSOR"/>
    <property type="match status" value="1"/>
</dbReference>
<evidence type="ECO:0000313" key="7">
    <source>
        <dbReference type="EMBL" id="HIU28041.1"/>
    </source>
</evidence>
<sequence length="467" mass="51048">MEKKKKSVKIPHTFVLLFVLVIICAIATWIIPAGTYDYVVDENTGREVVDPDSFHFVEGQGVGPFDMMLEFIKGMEDSSDIIFLIFIVGGSFMILQDTGAMTAGVHAMARKFGKRQNIVLLLFMFLFSVLGGTMGMAEEVIVFIPLLASLCKELKLDRMVALAVVMIGARVGFTTGLINPFTVGVAQGIAGLPLYSGLWYRLIWYGIILVITGWYIMRYVRKIRKDPTLSIMYGVEVEGGEDEEDEGAGYALDGRKTATIIMFFAGLIFMVFGVFEWGWFMEEIATLFLIMGILGGLICGMKPNEVAKSFIKGAKEFCFAALVVGVARAVMLTLQDGGIIDTVVYYTASVLDGLPKVIAANGMYAFQTILNFFIPSGSGLAATTMPIMTPLADALDISRQTAVLAYHYGDGFTNLIFPTTGSLMAAVAVSKVPFERYLKWVMPLCAIWIVIGIASMTIATLINLGPF</sequence>